<keyword evidence="2" id="KW-1185">Reference proteome</keyword>
<gene>
    <name evidence="1" type="ORF">FXV77_03140</name>
</gene>
<evidence type="ECO:0000313" key="1">
    <source>
        <dbReference type="EMBL" id="TYR38289.1"/>
    </source>
</evidence>
<evidence type="ECO:0000313" key="2">
    <source>
        <dbReference type="Proteomes" id="UP000322362"/>
    </source>
</evidence>
<dbReference type="AlphaFoldDB" id="A0A5D4HER3"/>
<dbReference type="EMBL" id="VTAV01000001">
    <property type="protein sequence ID" value="TYR38289.1"/>
    <property type="molecule type" value="Genomic_DNA"/>
</dbReference>
<proteinExistence type="predicted"/>
<reference evidence="1 2" key="1">
    <citation type="submission" date="2019-08" db="EMBL/GenBank/DDBJ databases">
        <title>Phlebobacter frassis gen. nov. sp. nov., a new member of family Sphingobacteriaceae isolated from sand fly rearing media.</title>
        <authorList>
            <person name="Kakumanu M.L."/>
            <person name="Marayati B.F."/>
            <person name="Wada-Katsumata A."/>
            <person name="Wasserberg G."/>
            <person name="Schal C."/>
            <person name="Apperson C.S."/>
            <person name="Ponnusamy L."/>
        </authorList>
    </citation>
    <scope>NUCLEOTIDE SEQUENCE [LARGE SCALE GENOMIC DNA]</scope>
    <source>
        <strain evidence="1 2">SSI9</strain>
    </source>
</reference>
<dbReference type="RefSeq" id="WP_148917744.1">
    <property type="nucleotide sequence ID" value="NZ_VTAV01000001.1"/>
</dbReference>
<organism evidence="1 2">
    <name type="scientific">Sphingobacterium phlebotomi</name>
    <dbReference type="NCBI Taxonomy" id="2605433"/>
    <lineage>
        <taxon>Bacteria</taxon>
        <taxon>Pseudomonadati</taxon>
        <taxon>Bacteroidota</taxon>
        <taxon>Sphingobacteriia</taxon>
        <taxon>Sphingobacteriales</taxon>
        <taxon>Sphingobacteriaceae</taxon>
        <taxon>Sphingobacterium</taxon>
    </lineage>
</organism>
<accession>A0A5D4HER3</accession>
<comment type="caution">
    <text evidence="1">The sequence shown here is derived from an EMBL/GenBank/DDBJ whole genome shotgun (WGS) entry which is preliminary data.</text>
</comment>
<protein>
    <submittedName>
        <fullName evidence="1">Uncharacterized protein</fullName>
    </submittedName>
</protein>
<dbReference type="Proteomes" id="UP000322362">
    <property type="component" value="Unassembled WGS sequence"/>
</dbReference>
<sequence length="68" mass="7895">MKRKEVDFSKTNLWDKEYPTHNLATCLEKCRERNGVAVHFTKWLHLIQCEKAVPTNGKICLFAADFLG</sequence>
<name>A0A5D4HER3_9SPHI</name>